<evidence type="ECO:0000259" key="3">
    <source>
        <dbReference type="Pfam" id="PF26059"/>
    </source>
</evidence>
<feature type="domain" description="DUF8020" evidence="3">
    <location>
        <begin position="48"/>
        <end position="120"/>
    </location>
</feature>
<proteinExistence type="predicted"/>
<keyword evidence="2" id="KW-0732">Signal</keyword>
<gene>
    <name evidence="4" type="ORF">KHQ06_26070</name>
</gene>
<feature type="transmembrane region" description="Helical" evidence="1">
    <location>
        <begin position="149"/>
        <end position="174"/>
    </location>
</feature>
<organism evidence="4 5">
    <name type="scientific">Nocardia tengchongensis</name>
    <dbReference type="NCBI Taxonomy" id="2055889"/>
    <lineage>
        <taxon>Bacteria</taxon>
        <taxon>Bacillati</taxon>
        <taxon>Actinomycetota</taxon>
        <taxon>Actinomycetes</taxon>
        <taxon>Mycobacteriales</taxon>
        <taxon>Nocardiaceae</taxon>
        <taxon>Nocardia</taxon>
    </lineage>
</organism>
<keyword evidence="1" id="KW-0812">Transmembrane</keyword>
<evidence type="ECO:0000256" key="1">
    <source>
        <dbReference type="SAM" id="Phobius"/>
    </source>
</evidence>
<feature type="signal peptide" evidence="2">
    <location>
        <begin position="1"/>
        <end position="21"/>
    </location>
</feature>
<dbReference type="EMBL" id="CP074371">
    <property type="protein sequence ID" value="QVI19782.1"/>
    <property type="molecule type" value="Genomic_DNA"/>
</dbReference>
<evidence type="ECO:0000313" key="4">
    <source>
        <dbReference type="EMBL" id="QVI19782.1"/>
    </source>
</evidence>
<keyword evidence="5" id="KW-1185">Reference proteome</keyword>
<protein>
    <recommendedName>
        <fullName evidence="3">DUF8020 domain-containing protein</fullName>
    </recommendedName>
</protein>
<accession>A0ABX8CK63</accession>
<keyword evidence="1" id="KW-0472">Membrane</keyword>
<reference evidence="4 5" key="1">
    <citation type="submission" date="2021-04" db="EMBL/GenBank/DDBJ databases">
        <title>Nocardia tengchongensis.</title>
        <authorList>
            <person name="Zhuang k."/>
            <person name="Ran Y."/>
            <person name="Li W."/>
        </authorList>
    </citation>
    <scope>NUCLEOTIDE SEQUENCE [LARGE SCALE GENOMIC DNA]</scope>
    <source>
        <strain evidence="4 5">CFH S0057</strain>
    </source>
</reference>
<dbReference type="InterPro" id="IPR058333">
    <property type="entry name" value="DUF8020"/>
</dbReference>
<dbReference type="Proteomes" id="UP000683310">
    <property type="component" value="Chromosome"/>
</dbReference>
<evidence type="ECO:0000256" key="2">
    <source>
        <dbReference type="SAM" id="SignalP"/>
    </source>
</evidence>
<name>A0ABX8CK63_9NOCA</name>
<dbReference type="RefSeq" id="WP_213555813.1">
    <property type="nucleotide sequence ID" value="NZ_JBHZDI010000119.1"/>
</dbReference>
<feature type="chain" id="PRO_5045816253" description="DUF8020 domain-containing protein" evidence="2">
    <location>
        <begin position="22"/>
        <end position="191"/>
    </location>
</feature>
<sequence length="191" mass="18945">MKYTKFVATAFVAAAATGIAAGTGYAVPLDQAPVVEQAASGLHGTQQGVGYDVAVSDTNDIVTKVTGGQFSLDATGQTVFLKNEAGDVVTQVPLNGALAGKQYGLTAAIDTTGTQLTLTSVSAPLATAKDIDSQGDFFGQLQHAALGGIIGGILGAFLFGIGAIPGAIIGLLVVGGQPLIDSGSAYFSGQP</sequence>
<evidence type="ECO:0000313" key="5">
    <source>
        <dbReference type="Proteomes" id="UP000683310"/>
    </source>
</evidence>
<dbReference type="Pfam" id="PF26059">
    <property type="entry name" value="DUF8020"/>
    <property type="match status" value="1"/>
</dbReference>
<keyword evidence="1" id="KW-1133">Transmembrane helix</keyword>